<evidence type="ECO:0000256" key="4">
    <source>
        <dbReference type="SAM" id="MobiDB-lite"/>
    </source>
</evidence>
<protein>
    <recommendedName>
        <fullName evidence="3">Cyclodipeptide synthase</fullName>
    </recommendedName>
</protein>
<reference evidence="5 6" key="1">
    <citation type="submission" date="2017-03" db="EMBL/GenBank/DDBJ databases">
        <title>Draft genome sequence of Streptomyces scabrisporus NF3, endophyte isolated from Amphipterygium adstringens.</title>
        <authorList>
            <person name="Vazquez M."/>
            <person name="Ceapa C.D."/>
            <person name="Rodriguez Luna D."/>
            <person name="Sanchez Esquivel S."/>
        </authorList>
    </citation>
    <scope>NUCLEOTIDE SEQUENCE [LARGE SCALE GENOMIC DNA]</scope>
    <source>
        <strain evidence="5 6">NF3</strain>
    </source>
</reference>
<proteinExistence type="inferred from homology"/>
<evidence type="ECO:0000313" key="5">
    <source>
        <dbReference type="EMBL" id="OPC77722.1"/>
    </source>
</evidence>
<dbReference type="InterPro" id="IPR030903">
    <property type="entry name" value="CDPS"/>
</dbReference>
<comment type="caution">
    <text evidence="5">The sequence shown here is derived from an EMBL/GenBank/DDBJ whole genome shotgun (WGS) entry which is preliminary data.</text>
</comment>
<dbReference type="RefSeq" id="WP_078980815.1">
    <property type="nucleotide sequence ID" value="NZ_MWQN01000003.1"/>
</dbReference>
<dbReference type="AlphaFoldDB" id="A0A1T3NLV9"/>
<dbReference type="OrthoDB" id="2895472at2"/>
<evidence type="ECO:0000256" key="2">
    <source>
        <dbReference type="ARBA" id="ARBA00022679"/>
    </source>
</evidence>
<organism evidence="5 6">
    <name type="scientific">Embleya scabrispora</name>
    <dbReference type="NCBI Taxonomy" id="159449"/>
    <lineage>
        <taxon>Bacteria</taxon>
        <taxon>Bacillati</taxon>
        <taxon>Actinomycetota</taxon>
        <taxon>Actinomycetes</taxon>
        <taxon>Kitasatosporales</taxon>
        <taxon>Streptomycetaceae</taxon>
        <taxon>Embleya</taxon>
    </lineage>
</organism>
<dbReference type="InterPro" id="IPR038622">
    <property type="entry name" value="CDPS_sf"/>
</dbReference>
<dbReference type="STRING" id="159449.B4N89_36115"/>
<dbReference type="EMBL" id="MWQN01000003">
    <property type="protein sequence ID" value="OPC77722.1"/>
    <property type="molecule type" value="Genomic_DNA"/>
</dbReference>
<name>A0A1T3NLV9_9ACTN</name>
<comment type="similarity">
    <text evidence="1">Belongs to the CDPS family.</text>
</comment>
<keyword evidence="2" id="KW-0808">Transferase</keyword>
<accession>A0A1T3NLV9</accession>
<feature type="region of interest" description="Disordered" evidence="4">
    <location>
        <begin position="1"/>
        <end position="30"/>
    </location>
</feature>
<dbReference type="NCBIfam" id="TIGR04539">
    <property type="entry name" value="tRNA_cyclodipep"/>
    <property type="match status" value="1"/>
</dbReference>
<evidence type="ECO:0000256" key="3">
    <source>
        <dbReference type="ARBA" id="ARBA00030771"/>
    </source>
</evidence>
<dbReference type="Proteomes" id="UP000190037">
    <property type="component" value="Unassembled WGS sequence"/>
</dbReference>
<evidence type="ECO:0000313" key="6">
    <source>
        <dbReference type="Proteomes" id="UP000190037"/>
    </source>
</evidence>
<dbReference type="Pfam" id="PF16715">
    <property type="entry name" value="CDPS"/>
    <property type="match status" value="1"/>
</dbReference>
<sequence>MKSTTTGRAPHRPLTRVPHDGAAPSDRVDPGGFRVEGLDLHSHRLSDRHGTVVLGLSPYNSFYSTQTVTALCRDAAASFDDVHVLLPGAPETALRQICAGKPPRRAVLRSKRVIHNMRNVARRTLAECGVSDTDSRVHVMTRFAGHPRYREIRGRVEAAYRTCAPMRNAVHTMTRAALTGFVDAEPTPAQMEANARYIFAEAPLLLDAPAVLGCDRALFVYHRRVPLYDVVAGGRVPGLDVGPGHVLSVLTDERDHPTPETRQDR</sequence>
<dbReference type="GO" id="GO:0016755">
    <property type="term" value="F:aminoacyltransferase activity"/>
    <property type="evidence" value="ECO:0007669"/>
    <property type="project" value="InterPro"/>
</dbReference>
<gene>
    <name evidence="5" type="ORF">B4N89_36115</name>
</gene>
<dbReference type="Gene3D" id="3.40.50.11710">
    <property type="entry name" value="Cyclodipeptide synthase"/>
    <property type="match status" value="1"/>
</dbReference>
<evidence type="ECO:0000256" key="1">
    <source>
        <dbReference type="ARBA" id="ARBA00006034"/>
    </source>
</evidence>
<keyword evidence="6" id="KW-1185">Reference proteome</keyword>